<proteinExistence type="predicted"/>
<evidence type="ECO:0000313" key="2">
    <source>
        <dbReference type="Proteomes" id="UP000825258"/>
    </source>
</evidence>
<reference evidence="1 2" key="1">
    <citation type="submission" date="2021-06" db="EMBL/GenBank/DDBJ databases">
        <title>Whole genome sequences of Flavobacterium sp. KK2020170 and assembly.</title>
        <authorList>
            <person name="Kitahara K."/>
            <person name="Miyoshi S."/>
            <person name="Uesaka K."/>
        </authorList>
    </citation>
    <scope>NUCLEOTIDE SEQUENCE [LARGE SCALE GENOMIC DNA]</scope>
    <source>
        <strain evidence="1 2">KK2020170</strain>
    </source>
</reference>
<gene>
    <name evidence="1" type="ORF">KK2020170_17410</name>
</gene>
<name>A0ABM7S7G7_9FLAO</name>
<dbReference type="RefSeq" id="WP_221257978.1">
    <property type="nucleotide sequence ID" value="NZ_AP024749.1"/>
</dbReference>
<sequence>MKKLIVFIVLLSLQSCWICPEKQSIEFKNSTKSIKVLNDNYYIKSIKIVEFIPKEGYIEPIDSNYVEFVQIGARGASELSLFDISENYLNKSSKISNLKLFLNKQNLAYTIYIEKFENKKNGDLDIDHIYFISDEMKNDINIFESNHPCP</sequence>
<dbReference type="EMBL" id="AP024749">
    <property type="protein sequence ID" value="BCY28873.1"/>
    <property type="molecule type" value="Genomic_DNA"/>
</dbReference>
<accession>A0ABM7S7G7</accession>
<dbReference type="Proteomes" id="UP000825258">
    <property type="component" value="Chromosome"/>
</dbReference>
<keyword evidence="2" id="KW-1185">Reference proteome</keyword>
<evidence type="ECO:0008006" key="3">
    <source>
        <dbReference type="Google" id="ProtNLM"/>
    </source>
</evidence>
<protein>
    <recommendedName>
        <fullName evidence="3">Lipoprotein</fullName>
    </recommendedName>
</protein>
<organism evidence="1 2">
    <name type="scientific">Flavobacterium okayamense</name>
    <dbReference type="NCBI Taxonomy" id="2830782"/>
    <lineage>
        <taxon>Bacteria</taxon>
        <taxon>Pseudomonadati</taxon>
        <taxon>Bacteroidota</taxon>
        <taxon>Flavobacteriia</taxon>
        <taxon>Flavobacteriales</taxon>
        <taxon>Flavobacteriaceae</taxon>
        <taxon>Flavobacterium</taxon>
    </lineage>
</organism>
<evidence type="ECO:0000313" key="1">
    <source>
        <dbReference type="EMBL" id="BCY28873.1"/>
    </source>
</evidence>